<dbReference type="PANTHER" id="PTHR30349">
    <property type="entry name" value="PHAGE INTEGRASE-RELATED"/>
    <property type="match status" value="1"/>
</dbReference>
<feature type="domain" description="Tyr recombinase" evidence="2">
    <location>
        <begin position="1"/>
        <end position="50"/>
    </location>
</feature>
<dbReference type="InterPro" id="IPR013762">
    <property type="entry name" value="Integrase-like_cat_sf"/>
</dbReference>
<dbReference type="PROSITE" id="PS51898">
    <property type="entry name" value="TYR_RECOMBINASE"/>
    <property type="match status" value="1"/>
</dbReference>
<dbReference type="GO" id="GO:0006310">
    <property type="term" value="P:DNA recombination"/>
    <property type="evidence" value="ECO:0007669"/>
    <property type="project" value="UniProtKB-KW"/>
</dbReference>
<reference evidence="3" key="1">
    <citation type="journal article" date="2020" name="mSystems">
        <title>Genome- and Community-Level Interaction Insights into Carbon Utilization and Element Cycling Functions of Hydrothermarchaeota in Hydrothermal Sediment.</title>
        <authorList>
            <person name="Zhou Z."/>
            <person name="Liu Y."/>
            <person name="Xu W."/>
            <person name="Pan J."/>
            <person name="Luo Z.H."/>
            <person name="Li M."/>
        </authorList>
    </citation>
    <scope>NUCLEOTIDE SEQUENCE [LARGE SCALE GENOMIC DNA]</scope>
    <source>
        <strain evidence="3">HyVt-45</strain>
    </source>
</reference>
<dbReference type="GO" id="GO:0003677">
    <property type="term" value="F:DNA binding"/>
    <property type="evidence" value="ECO:0007669"/>
    <property type="project" value="InterPro"/>
</dbReference>
<dbReference type="PANTHER" id="PTHR30349:SF64">
    <property type="entry name" value="PROPHAGE INTEGRASE INTD-RELATED"/>
    <property type="match status" value="1"/>
</dbReference>
<name>A0A7V1I395_DESA2</name>
<dbReference type="GO" id="GO:0015074">
    <property type="term" value="P:DNA integration"/>
    <property type="evidence" value="ECO:0007669"/>
    <property type="project" value="InterPro"/>
</dbReference>
<evidence type="ECO:0000313" key="3">
    <source>
        <dbReference type="EMBL" id="HEB73591.1"/>
    </source>
</evidence>
<keyword evidence="1" id="KW-0233">DNA recombination</keyword>
<sequence length="56" mass="6375">CHTFRHSFATHLLENGYDIRTVQELLGHKDVKTTMIYTHVIKKGGRGVQSPLDVLL</sequence>
<dbReference type="InterPro" id="IPR050090">
    <property type="entry name" value="Tyrosine_recombinase_XerCD"/>
</dbReference>
<dbReference type="Gene3D" id="1.10.443.10">
    <property type="entry name" value="Intergrase catalytic core"/>
    <property type="match status" value="1"/>
</dbReference>
<gene>
    <name evidence="3" type="ORF">ENJ03_00015</name>
</gene>
<dbReference type="AlphaFoldDB" id="A0A7V1I395"/>
<dbReference type="SUPFAM" id="SSF56349">
    <property type="entry name" value="DNA breaking-rejoining enzymes"/>
    <property type="match status" value="1"/>
</dbReference>
<accession>A0A7V1I395</accession>
<dbReference type="InterPro" id="IPR011010">
    <property type="entry name" value="DNA_brk_join_enz"/>
</dbReference>
<dbReference type="Proteomes" id="UP000886268">
    <property type="component" value="Unassembled WGS sequence"/>
</dbReference>
<protein>
    <submittedName>
        <fullName evidence="3">Integron integrase</fullName>
    </submittedName>
</protein>
<feature type="non-terminal residue" evidence="3">
    <location>
        <position position="1"/>
    </location>
</feature>
<evidence type="ECO:0000259" key="2">
    <source>
        <dbReference type="PROSITE" id="PS51898"/>
    </source>
</evidence>
<evidence type="ECO:0000256" key="1">
    <source>
        <dbReference type="ARBA" id="ARBA00023172"/>
    </source>
</evidence>
<dbReference type="Pfam" id="PF00589">
    <property type="entry name" value="Phage_integrase"/>
    <property type="match status" value="1"/>
</dbReference>
<organism evidence="3">
    <name type="scientific">Desulfofervidus auxilii</name>
    <dbReference type="NCBI Taxonomy" id="1621989"/>
    <lineage>
        <taxon>Bacteria</taxon>
        <taxon>Pseudomonadati</taxon>
        <taxon>Thermodesulfobacteriota</taxon>
        <taxon>Candidatus Desulfofervidia</taxon>
        <taxon>Candidatus Desulfofervidales</taxon>
        <taxon>Candidatus Desulfofervidaceae</taxon>
        <taxon>Candidatus Desulfofervidus</taxon>
    </lineage>
</organism>
<dbReference type="InterPro" id="IPR002104">
    <property type="entry name" value="Integrase_catalytic"/>
</dbReference>
<proteinExistence type="predicted"/>
<comment type="caution">
    <text evidence="3">The sequence shown here is derived from an EMBL/GenBank/DDBJ whole genome shotgun (WGS) entry which is preliminary data.</text>
</comment>
<dbReference type="EMBL" id="DRKW01000001">
    <property type="protein sequence ID" value="HEB73591.1"/>
    <property type="molecule type" value="Genomic_DNA"/>
</dbReference>